<evidence type="ECO:0000256" key="4">
    <source>
        <dbReference type="ARBA" id="ARBA00022827"/>
    </source>
</evidence>
<dbReference type="SUPFAM" id="SSF51905">
    <property type="entry name" value="FAD/NAD(P)-binding domain"/>
    <property type="match status" value="1"/>
</dbReference>
<accession>A0ABZ3FTF6</accession>
<keyword evidence="5 9" id="KW-0560">Oxidoreductase</keyword>
<dbReference type="EMBL" id="CP154795">
    <property type="protein sequence ID" value="XAN09386.1"/>
    <property type="molecule type" value="Genomic_DNA"/>
</dbReference>
<dbReference type="PRINTS" id="PR00411">
    <property type="entry name" value="PNDRDTASEI"/>
</dbReference>
<dbReference type="SUPFAM" id="SSF55424">
    <property type="entry name" value="FAD/NAD-linked reductases, dimerisation (C-terminal) domain"/>
    <property type="match status" value="1"/>
</dbReference>
<evidence type="ECO:0000313" key="12">
    <source>
        <dbReference type="EMBL" id="XAN09386.1"/>
    </source>
</evidence>
<organism evidence="12 13">
    <name type="scientific">Ammonicoccus fulvus</name>
    <dbReference type="NCBI Taxonomy" id="3138240"/>
    <lineage>
        <taxon>Bacteria</taxon>
        <taxon>Bacillati</taxon>
        <taxon>Actinomycetota</taxon>
        <taxon>Actinomycetes</taxon>
        <taxon>Propionibacteriales</taxon>
        <taxon>Propionibacteriaceae</taxon>
        <taxon>Ammonicoccus</taxon>
    </lineage>
</organism>
<evidence type="ECO:0000256" key="2">
    <source>
        <dbReference type="ARBA" id="ARBA00007532"/>
    </source>
</evidence>
<keyword evidence="13" id="KW-1185">Reference proteome</keyword>
<evidence type="ECO:0000256" key="9">
    <source>
        <dbReference type="RuleBase" id="RU003691"/>
    </source>
</evidence>
<dbReference type="EC" id="1.8.1.15" evidence="12"/>
<dbReference type="InterPro" id="IPR023753">
    <property type="entry name" value="FAD/NAD-binding_dom"/>
</dbReference>
<dbReference type="InterPro" id="IPR004099">
    <property type="entry name" value="Pyr_nucl-diS_OxRdtase_dimer"/>
</dbReference>
<dbReference type="PANTHER" id="PTHR22912:SF217">
    <property type="entry name" value="DIHYDROLIPOYL DEHYDROGENASE"/>
    <property type="match status" value="1"/>
</dbReference>
<evidence type="ECO:0000313" key="13">
    <source>
        <dbReference type="Proteomes" id="UP001442841"/>
    </source>
</evidence>
<evidence type="ECO:0000259" key="10">
    <source>
        <dbReference type="Pfam" id="PF02852"/>
    </source>
</evidence>
<dbReference type="InterPro" id="IPR016156">
    <property type="entry name" value="FAD/NAD-linked_Rdtase_dimer_sf"/>
</dbReference>
<dbReference type="PIRSF" id="PIRSF000350">
    <property type="entry name" value="Mercury_reductase_MerA"/>
    <property type="match status" value="1"/>
</dbReference>
<evidence type="ECO:0000259" key="11">
    <source>
        <dbReference type="Pfam" id="PF07992"/>
    </source>
</evidence>
<evidence type="ECO:0000256" key="7">
    <source>
        <dbReference type="ARBA" id="ARBA00023157"/>
    </source>
</evidence>
<reference evidence="12 13" key="1">
    <citation type="submission" date="2024-04" db="EMBL/GenBank/DDBJ databases">
        <title>Isolation of an actinomycete strain from pig manure.</title>
        <authorList>
            <person name="Gong T."/>
            <person name="Yu Z."/>
            <person name="An M."/>
            <person name="Wei C."/>
            <person name="Yang W."/>
            <person name="Liu L."/>
        </authorList>
    </citation>
    <scope>NUCLEOTIDE SEQUENCE [LARGE SCALE GENOMIC DNA]</scope>
    <source>
        <strain evidence="12 13">ZF39</strain>
    </source>
</reference>
<evidence type="ECO:0000256" key="8">
    <source>
        <dbReference type="ARBA" id="ARBA00023284"/>
    </source>
</evidence>
<dbReference type="InterPro" id="IPR001100">
    <property type="entry name" value="Pyr_nuc-diS_OxRdtase"/>
</dbReference>
<evidence type="ECO:0000256" key="1">
    <source>
        <dbReference type="ARBA" id="ARBA00001974"/>
    </source>
</evidence>
<dbReference type="Gene3D" id="3.30.390.30">
    <property type="match status" value="1"/>
</dbReference>
<protein>
    <submittedName>
        <fullName evidence="12">Mycothione reductase</fullName>
        <ecNumber evidence="12">1.8.1.15</ecNumber>
    </submittedName>
</protein>
<dbReference type="InterPro" id="IPR050151">
    <property type="entry name" value="Class-I_Pyr_Nuc-Dis_Oxidored"/>
</dbReference>
<proteinExistence type="inferred from homology"/>
<feature type="domain" description="FAD/NAD(P)-binding" evidence="11">
    <location>
        <begin position="4"/>
        <end position="319"/>
    </location>
</feature>
<keyword evidence="7" id="KW-1015">Disulfide bond</keyword>
<comment type="cofactor">
    <cofactor evidence="1">
        <name>FAD</name>
        <dbReference type="ChEBI" id="CHEBI:57692"/>
    </cofactor>
</comment>
<sequence>MPHYDLCVIGSGSGNSLLDERFTSMNVALVDKGINGAFGGTCLNVGCIPTKMFVRPADLTRAREAAAAVDVSLPWGDADWPAIRDRIFGRIDAISSSGRDWRIENEHITLFEGEARFTGEKTLGVAGGKLTADRFVIATGSRPRPLAVAVPPEVTVHTSDTVMRLDRLPKSMVIIGGGFIAAEFAHIFSAFGTRVTIINRSGTLLRKEDEDVAKRFTTRMSKRMAVRLNQKLVRLEPDEGGEILVVTADHEGIEYEYNAEVLLNATGRIPNGDTMNLAAAGVEMDDDGLIRVDEFQRTTAEGIFAMGDVSSPAQLKHVANHETRTVQHNLLHPDDLIASNHNAIPHAVFGDPQIGSVGATEQELRESGRRYVKAIQDYGSVAYGWAMEDQHSFCKLLADPDTGLLLGAHIIGEQASTLIQPLIQAMSFNLGIRDMARGQYWIHPALTEVVENALLSLAVPGYDGEPDPVNE</sequence>
<gene>
    <name evidence="12" type="ORF">AADG42_05130</name>
</gene>
<feature type="domain" description="Pyridine nucleotide-disulphide oxidoreductase dimerisation" evidence="10">
    <location>
        <begin position="344"/>
        <end position="453"/>
    </location>
</feature>
<dbReference type="Pfam" id="PF02852">
    <property type="entry name" value="Pyr_redox_dim"/>
    <property type="match status" value="1"/>
</dbReference>
<keyword evidence="8 9" id="KW-0676">Redox-active center</keyword>
<evidence type="ECO:0000256" key="6">
    <source>
        <dbReference type="ARBA" id="ARBA00023027"/>
    </source>
</evidence>
<keyword evidence="3 9" id="KW-0285">Flavoprotein</keyword>
<evidence type="ECO:0000256" key="5">
    <source>
        <dbReference type="ARBA" id="ARBA00023002"/>
    </source>
</evidence>
<dbReference type="Pfam" id="PF07992">
    <property type="entry name" value="Pyr_redox_2"/>
    <property type="match status" value="1"/>
</dbReference>
<dbReference type="InterPro" id="IPR036188">
    <property type="entry name" value="FAD/NAD-bd_sf"/>
</dbReference>
<name>A0ABZ3FTF6_9ACTN</name>
<keyword evidence="4 9" id="KW-0274">FAD</keyword>
<dbReference type="NCBIfam" id="NF005884">
    <property type="entry name" value="PRK07846.1"/>
    <property type="match status" value="1"/>
</dbReference>
<dbReference type="Gene3D" id="3.50.50.60">
    <property type="entry name" value="FAD/NAD(P)-binding domain"/>
    <property type="match status" value="2"/>
</dbReference>
<dbReference type="PROSITE" id="PS00076">
    <property type="entry name" value="PYRIDINE_REDOX_1"/>
    <property type="match status" value="1"/>
</dbReference>
<dbReference type="PRINTS" id="PR00368">
    <property type="entry name" value="FADPNR"/>
</dbReference>
<dbReference type="Proteomes" id="UP001442841">
    <property type="component" value="Chromosome"/>
</dbReference>
<evidence type="ECO:0000256" key="3">
    <source>
        <dbReference type="ARBA" id="ARBA00022630"/>
    </source>
</evidence>
<dbReference type="PANTHER" id="PTHR22912">
    <property type="entry name" value="DISULFIDE OXIDOREDUCTASE"/>
    <property type="match status" value="1"/>
</dbReference>
<comment type="similarity">
    <text evidence="2 9">Belongs to the class-I pyridine nucleotide-disulfide oxidoreductase family.</text>
</comment>
<keyword evidence="6" id="KW-0520">NAD</keyword>
<dbReference type="GO" id="GO:0050627">
    <property type="term" value="F:mycothione reductase [NAD(P)H] activity"/>
    <property type="evidence" value="ECO:0007669"/>
    <property type="project" value="UniProtKB-EC"/>
</dbReference>
<dbReference type="InterPro" id="IPR012999">
    <property type="entry name" value="Pyr_OxRdtase_I_AS"/>
</dbReference>
<dbReference type="RefSeq" id="WP_425310834.1">
    <property type="nucleotide sequence ID" value="NZ_CP154795.1"/>
</dbReference>